<feature type="region of interest" description="Disordered" evidence="1">
    <location>
        <begin position="1"/>
        <end position="29"/>
    </location>
</feature>
<organism evidence="2">
    <name type="scientific">Anguilla anguilla</name>
    <name type="common">European freshwater eel</name>
    <name type="synonym">Muraena anguilla</name>
    <dbReference type="NCBI Taxonomy" id="7936"/>
    <lineage>
        <taxon>Eukaryota</taxon>
        <taxon>Metazoa</taxon>
        <taxon>Chordata</taxon>
        <taxon>Craniata</taxon>
        <taxon>Vertebrata</taxon>
        <taxon>Euteleostomi</taxon>
        <taxon>Actinopterygii</taxon>
        <taxon>Neopterygii</taxon>
        <taxon>Teleostei</taxon>
        <taxon>Anguilliformes</taxon>
        <taxon>Anguillidae</taxon>
        <taxon>Anguilla</taxon>
    </lineage>
</organism>
<proteinExistence type="predicted"/>
<accession>A0A0E9W543</accession>
<reference evidence="2" key="1">
    <citation type="submission" date="2014-11" db="EMBL/GenBank/DDBJ databases">
        <authorList>
            <person name="Amaro Gonzalez C."/>
        </authorList>
    </citation>
    <scope>NUCLEOTIDE SEQUENCE</scope>
</reference>
<dbReference type="EMBL" id="GBXM01023974">
    <property type="protein sequence ID" value="JAH84603.1"/>
    <property type="molecule type" value="Transcribed_RNA"/>
</dbReference>
<name>A0A0E9W543_ANGAN</name>
<evidence type="ECO:0000313" key="2">
    <source>
        <dbReference type="EMBL" id="JAH84603.1"/>
    </source>
</evidence>
<sequence length="29" mass="3244">MLIESRPNKGWISESEFSASCQTDNGDQI</sequence>
<protein>
    <submittedName>
        <fullName evidence="2">Uncharacterized protein</fullName>
    </submittedName>
</protein>
<reference evidence="2" key="2">
    <citation type="journal article" date="2015" name="Fish Shellfish Immunol.">
        <title>Early steps in the European eel (Anguilla anguilla)-Vibrio vulnificus interaction in the gills: Role of the RtxA13 toxin.</title>
        <authorList>
            <person name="Callol A."/>
            <person name="Pajuelo D."/>
            <person name="Ebbesson L."/>
            <person name="Teles M."/>
            <person name="MacKenzie S."/>
            <person name="Amaro C."/>
        </authorList>
    </citation>
    <scope>NUCLEOTIDE SEQUENCE</scope>
</reference>
<evidence type="ECO:0000256" key="1">
    <source>
        <dbReference type="SAM" id="MobiDB-lite"/>
    </source>
</evidence>
<feature type="compositionally biased region" description="Polar residues" evidence="1">
    <location>
        <begin position="15"/>
        <end position="29"/>
    </location>
</feature>
<dbReference type="AlphaFoldDB" id="A0A0E9W543"/>